<reference evidence="1 2" key="1">
    <citation type="journal article" date="2023" name="Plants (Basel)">
        <title>Bridging the Gap: Combining Genomics and Transcriptomics Approaches to Understand Stylosanthes scabra, an Orphan Legume from the Brazilian Caatinga.</title>
        <authorList>
            <person name="Ferreira-Neto J.R.C."/>
            <person name="da Silva M.D."/>
            <person name="Binneck E."/>
            <person name="de Melo N.F."/>
            <person name="da Silva R.H."/>
            <person name="de Melo A.L.T.M."/>
            <person name="Pandolfi V."/>
            <person name="Bustamante F.O."/>
            <person name="Brasileiro-Vidal A.C."/>
            <person name="Benko-Iseppon A.M."/>
        </authorList>
    </citation>
    <scope>NUCLEOTIDE SEQUENCE [LARGE SCALE GENOMIC DNA]</scope>
    <source>
        <tissue evidence="1">Leaves</tissue>
    </source>
</reference>
<feature type="non-terminal residue" evidence="1">
    <location>
        <position position="77"/>
    </location>
</feature>
<organism evidence="1 2">
    <name type="scientific">Stylosanthes scabra</name>
    <dbReference type="NCBI Taxonomy" id="79078"/>
    <lineage>
        <taxon>Eukaryota</taxon>
        <taxon>Viridiplantae</taxon>
        <taxon>Streptophyta</taxon>
        <taxon>Embryophyta</taxon>
        <taxon>Tracheophyta</taxon>
        <taxon>Spermatophyta</taxon>
        <taxon>Magnoliopsida</taxon>
        <taxon>eudicotyledons</taxon>
        <taxon>Gunneridae</taxon>
        <taxon>Pentapetalae</taxon>
        <taxon>rosids</taxon>
        <taxon>fabids</taxon>
        <taxon>Fabales</taxon>
        <taxon>Fabaceae</taxon>
        <taxon>Papilionoideae</taxon>
        <taxon>50 kb inversion clade</taxon>
        <taxon>dalbergioids sensu lato</taxon>
        <taxon>Dalbergieae</taxon>
        <taxon>Pterocarpus clade</taxon>
        <taxon>Stylosanthes</taxon>
    </lineage>
</organism>
<dbReference type="Proteomes" id="UP001341840">
    <property type="component" value="Unassembled WGS sequence"/>
</dbReference>
<name>A0ABU6TQ85_9FABA</name>
<accession>A0ABU6TQ85</accession>
<protein>
    <submittedName>
        <fullName evidence="1">Uncharacterized protein</fullName>
    </submittedName>
</protein>
<keyword evidence="2" id="KW-1185">Reference proteome</keyword>
<dbReference type="EMBL" id="JASCZI010091669">
    <property type="protein sequence ID" value="MED6150951.1"/>
    <property type="molecule type" value="Genomic_DNA"/>
</dbReference>
<evidence type="ECO:0000313" key="2">
    <source>
        <dbReference type="Proteomes" id="UP001341840"/>
    </source>
</evidence>
<sequence>MTQWSTFSLLSNGAVEHWVNGKPPHAFFNGEGGCGGFGSVVGVCGWRRQRLEKREVVRLRDGRMRKEALCSLDIERY</sequence>
<evidence type="ECO:0000313" key="1">
    <source>
        <dbReference type="EMBL" id="MED6150951.1"/>
    </source>
</evidence>
<proteinExistence type="predicted"/>
<gene>
    <name evidence="1" type="ORF">PIB30_077591</name>
</gene>
<comment type="caution">
    <text evidence="1">The sequence shown here is derived from an EMBL/GenBank/DDBJ whole genome shotgun (WGS) entry which is preliminary data.</text>
</comment>